<sequence>MAMAAVWRRACSSAAKSGVVGEAGEAAAAAALPAKKGLWGRLKSGKMGMWLKSLLHDYKEACVDIVVGTKERPGRAAAYVSLLAGAGFCGYKTPCEASFESILLEASNTLLLLSPWIRNGQSDSHVQRLAKLRNQGRLMYRSLVLFSLIYEEPYDPECDIYEARCEYLRPRLSEFPQRVLDVGFLGYWWVLRHKMNNFDINEEEFKYLPPHLKTISSKDLHSEKNEILFDEKYKPVVFTERQIQQMES</sequence>
<reference evidence="1" key="2">
    <citation type="submission" date="2025-08" db="UniProtKB">
        <authorList>
            <consortium name="Ensembl"/>
        </authorList>
    </citation>
    <scope>IDENTIFICATION</scope>
</reference>
<dbReference type="KEGG" id="lcm:102356664"/>
<dbReference type="EMBL" id="AFYH01054853">
    <property type="status" value="NOT_ANNOTATED_CDS"/>
    <property type="molecule type" value="Genomic_DNA"/>
</dbReference>
<name>H3B730_LATCH</name>
<dbReference type="Ensembl" id="ENSLACT00000017831.2">
    <property type="protein sequence ID" value="ENSLACP00000017701.2"/>
    <property type="gene ID" value="ENSLACG00000015591.2"/>
</dbReference>
<dbReference type="InterPro" id="IPR019322">
    <property type="entry name" value="TIMM29"/>
</dbReference>
<dbReference type="GO" id="GO:0042721">
    <property type="term" value="C:TIM22 mitochondrial import inner membrane insertion complex"/>
    <property type="evidence" value="ECO:0007669"/>
    <property type="project" value="InterPro"/>
</dbReference>
<dbReference type="Proteomes" id="UP000008672">
    <property type="component" value="Unassembled WGS sequence"/>
</dbReference>
<dbReference type="FunCoup" id="H3B730">
    <property type="interactions" value="1411"/>
</dbReference>
<dbReference type="GeneID" id="102356664"/>
<dbReference type="CTD" id="90580"/>
<reference evidence="2" key="1">
    <citation type="submission" date="2011-08" db="EMBL/GenBank/DDBJ databases">
        <title>The draft genome of Latimeria chalumnae.</title>
        <authorList>
            <person name="Di Palma F."/>
            <person name="Alfoldi J."/>
            <person name="Johnson J."/>
            <person name="Berlin A."/>
            <person name="Gnerre S."/>
            <person name="Jaffe D."/>
            <person name="MacCallum I."/>
            <person name="Young S."/>
            <person name="Walker B.J."/>
            <person name="Lander E."/>
            <person name="Lindblad-Toh K."/>
        </authorList>
    </citation>
    <scope>NUCLEOTIDE SEQUENCE [LARGE SCALE GENOMIC DNA]</scope>
    <source>
        <strain evidence="2">Wild caught</strain>
    </source>
</reference>
<protein>
    <submittedName>
        <fullName evidence="1">Translocase of inner mitochondrial membrane 29</fullName>
    </submittedName>
</protein>
<dbReference type="RefSeq" id="XP_005994231.1">
    <property type="nucleotide sequence ID" value="XM_005994169.3"/>
</dbReference>
<dbReference type="STRING" id="7897.ENSLACP00000017701"/>
<dbReference type="eggNOG" id="KOG4545">
    <property type="taxonomic scope" value="Eukaryota"/>
</dbReference>
<dbReference type="Pfam" id="PF10171">
    <property type="entry name" value="Tim29"/>
    <property type="match status" value="1"/>
</dbReference>
<proteinExistence type="predicted"/>
<dbReference type="HOGENOM" id="CLU_102697_0_0_1"/>
<gene>
    <name evidence="1" type="primary">TIMM29</name>
</gene>
<reference evidence="1" key="3">
    <citation type="submission" date="2025-09" db="UniProtKB">
        <authorList>
            <consortium name="Ensembl"/>
        </authorList>
    </citation>
    <scope>IDENTIFICATION</scope>
</reference>
<dbReference type="OMA" id="WRLKWKM"/>
<keyword evidence="2" id="KW-1185">Reference proteome</keyword>
<dbReference type="GO" id="GO:0045039">
    <property type="term" value="P:protein insertion into mitochondrial inner membrane"/>
    <property type="evidence" value="ECO:0007669"/>
    <property type="project" value="TreeGrafter"/>
</dbReference>
<dbReference type="OrthoDB" id="5970620at2759"/>
<evidence type="ECO:0000313" key="1">
    <source>
        <dbReference type="Ensembl" id="ENSLACP00000017701.2"/>
    </source>
</evidence>
<dbReference type="InParanoid" id="H3B730"/>
<dbReference type="Bgee" id="ENSLACG00000015591">
    <property type="expression patterns" value="Expressed in chordate pharynx and 6 other cell types or tissues"/>
</dbReference>
<dbReference type="PANTHER" id="PTHR21435:SF1">
    <property type="entry name" value="MITOCHONDRIAL IMPORT INNER MEMBRANE TRANSLOCASE SUBUNIT TIM29"/>
    <property type="match status" value="1"/>
</dbReference>
<accession>H3B730</accession>
<organism evidence="1 2">
    <name type="scientific">Latimeria chalumnae</name>
    <name type="common">Coelacanth</name>
    <dbReference type="NCBI Taxonomy" id="7897"/>
    <lineage>
        <taxon>Eukaryota</taxon>
        <taxon>Metazoa</taxon>
        <taxon>Chordata</taxon>
        <taxon>Craniata</taxon>
        <taxon>Vertebrata</taxon>
        <taxon>Euteleostomi</taxon>
        <taxon>Coelacanthiformes</taxon>
        <taxon>Coelacanthidae</taxon>
        <taxon>Latimeria</taxon>
    </lineage>
</organism>
<evidence type="ECO:0000313" key="2">
    <source>
        <dbReference type="Proteomes" id="UP000008672"/>
    </source>
</evidence>
<dbReference type="GeneTree" id="ENSGT00390000018541"/>
<dbReference type="AlphaFoldDB" id="H3B730"/>
<dbReference type="PANTHER" id="PTHR21435">
    <property type="entry name" value="MITOCHONDRIAL IMPORT INNER MEMBRANE TRANSLOCASE SUBUNIT TIM29"/>
    <property type="match status" value="1"/>
</dbReference>